<dbReference type="Pfam" id="PF07995">
    <property type="entry name" value="GSDH"/>
    <property type="match status" value="1"/>
</dbReference>
<name>A0ABP9RQ63_9ACTN</name>
<feature type="signal peptide" evidence="2">
    <location>
        <begin position="1"/>
        <end position="19"/>
    </location>
</feature>
<evidence type="ECO:0000259" key="3">
    <source>
        <dbReference type="Pfam" id="PF07995"/>
    </source>
</evidence>
<feature type="compositionally biased region" description="Polar residues" evidence="1">
    <location>
        <begin position="110"/>
        <end position="122"/>
    </location>
</feature>
<dbReference type="EMBL" id="BAABJQ010000004">
    <property type="protein sequence ID" value="GAA5182188.1"/>
    <property type="molecule type" value="Genomic_DNA"/>
</dbReference>
<dbReference type="InterPro" id="IPR012938">
    <property type="entry name" value="Glc/Sorbosone_DH"/>
</dbReference>
<feature type="chain" id="PRO_5046535393" evidence="2">
    <location>
        <begin position="20"/>
        <end position="412"/>
    </location>
</feature>
<sequence length="412" mass="41772">MTATLFVRVSRLTAGLVLAVSTLAACSFGPPPPDQAGQPPRLPTPSTSSSSDQDDSQVAVDVVAKGLAVPWGLAFLPDGTALVTERDSHRLLKIGPATDSASPDADPSAGTGQPSADPSQGTDGMVVTPVQTLTGITNGGGDGGDGGLLGIAVSPKYQTDQTVYIYYTTDKDNRIASLKLGGTPKPLVTGIPAGASDNGGSLGFGPDGMLYATTGDAGNPAAAADPKSLAGKILRMTPDGKPAPGNPTSGSLVYASGLRDPEGLAWDPGKHLYVTDLGNTSWDEVDQIQPGKDYGWPTVEGTGDNPKYADPVVQLKPSEAGCAGLADSGNSLVAGCLTGTRLYLIQLTDAGGTLGAPDPLLDKAYGRLRTVATAPDGSIWVTTSNKDGQGTPTTDDDRILRMVLSDSGVGLS</sequence>
<evidence type="ECO:0000256" key="2">
    <source>
        <dbReference type="SAM" id="SignalP"/>
    </source>
</evidence>
<dbReference type="InterPro" id="IPR011041">
    <property type="entry name" value="Quinoprot_gluc/sorb_DH_b-prop"/>
</dbReference>
<reference evidence="5" key="1">
    <citation type="journal article" date="2019" name="Int. J. Syst. Evol. Microbiol.">
        <title>The Global Catalogue of Microorganisms (GCM) 10K type strain sequencing project: providing services to taxonomists for standard genome sequencing and annotation.</title>
        <authorList>
            <consortium name="The Broad Institute Genomics Platform"/>
            <consortium name="The Broad Institute Genome Sequencing Center for Infectious Disease"/>
            <person name="Wu L."/>
            <person name="Ma J."/>
        </authorList>
    </citation>
    <scope>NUCLEOTIDE SEQUENCE [LARGE SCALE GENOMIC DNA]</scope>
    <source>
        <strain evidence="5">JCM 18304</strain>
    </source>
</reference>
<evidence type="ECO:0000313" key="5">
    <source>
        <dbReference type="Proteomes" id="UP001501570"/>
    </source>
</evidence>
<feature type="region of interest" description="Disordered" evidence="1">
    <location>
        <begin position="95"/>
        <end position="124"/>
    </location>
</feature>
<dbReference type="PANTHER" id="PTHR19328:SF13">
    <property type="entry name" value="HIPL1 PROTEIN"/>
    <property type="match status" value="1"/>
</dbReference>
<evidence type="ECO:0000256" key="1">
    <source>
        <dbReference type="SAM" id="MobiDB-lite"/>
    </source>
</evidence>
<evidence type="ECO:0000313" key="4">
    <source>
        <dbReference type="EMBL" id="GAA5182188.1"/>
    </source>
</evidence>
<dbReference type="InterPro" id="IPR011042">
    <property type="entry name" value="6-blade_b-propeller_TolB-like"/>
</dbReference>
<comment type="caution">
    <text evidence="4">The sequence shown here is derived from an EMBL/GenBank/DDBJ whole genome shotgun (WGS) entry which is preliminary data.</text>
</comment>
<dbReference type="Gene3D" id="2.120.10.30">
    <property type="entry name" value="TolB, C-terminal domain"/>
    <property type="match status" value="1"/>
</dbReference>
<organism evidence="4 5">
    <name type="scientific">Rugosimonospora acidiphila</name>
    <dbReference type="NCBI Taxonomy" id="556531"/>
    <lineage>
        <taxon>Bacteria</taxon>
        <taxon>Bacillati</taxon>
        <taxon>Actinomycetota</taxon>
        <taxon>Actinomycetes</taxon>
        <taxon>Micromonosporales</taxon>
        <taxon>Micromonosporaceae</taxon>
        <taxon>Rugosimonospora</taxon>
    </lineage>
</organism>
<dbReference type="PANTHER" id="PTHR19328">
    <property type="entry name" value="HEDGEHOG-INTERACTING PROTEIN"/>
    <property type="match status" value="1"/>
</dbReference>
<accession>A0ABP9RQ63</accession>
<proteinExistence type="predicted"/>
<gene>
    <name evidence="4" type="ORF">GCM10023322_18650</name>
</gene>
<feature type="compositionally biased region" description="Low complexity" evidence="1">
    <location>
        <begin position="35"/>
        <end position="57"/>
    </location>
</feature>
<keyword evidence="5" id="KW-1185">Reference proteome</keyword>
<dbReference type="Proteomes" id="UP001501570">
    <property type="component" value="Unassembled WGS sequence"/>
</dbReference>
<protein>
    <submittedName>
        <fullName evidence="4">PQQ-dependent sugar dehydrogenase</fullName>
    </submittedName>
</protein>
<keyword evidence="2" id="KW-0732">Signal</keyword>
<feature type="domain" description="Glucose/Sorbosone dehydrogenase" evidence="3">
    <location>
        <begin position="142"/>
        <end position="389"/>
    </location>
</feature>
<feature type="region of interest" description="Disordered" evidence="1">
    <location>
        <begin position="29"/>
        <end position="57"/>
    </location>
</feature>
<dbReference type="SUPFAM" id="SSF50952">
    <property type="entry name" value="Soluble quinoprotein glucose dehydrogenase"/>
    <property type="match status" value="1"/>
</dbReference>